<proteinExistence type="predicted"/>
<accession>A0A1H1FZI3</accession>
<protein>
    <submittedName>
        <fullName evidence="1">Uncharacterized protein</fullName>
    </submittedName>
</protein>
<dbReference type="AlphaFoldDB" id="A0A1H1FZI3"/>
<gene>
    <name evidence="1" type="ORF">SAMN05421664_3339</name>
</gene>
<keyword evidence="2" id="KW-1185">Reference proteome</keyword>
<dbReference type="Proteomes" id="UP000199627">
    <property type="component" value="Unassembled WGS sequence"/>
</dbReference>
<evidence type="ECO:0000313" key="2">
    <source>
        <dbReference type="Proteomes" id="UP000199627"/>
    </source>
</evidence>
<organism evidence="1 2">
    <name type="scientific">Chryseobacterium soldanellicola</name>
    <dbReference type="NCBI Taxonomy" id="311333"/>
    <lineage>
        <taxon>Bacteria</taxon>
        <taxon>Pseudomonadati</taxon>
        <taxon>Bacteroidota</taxon>
        <taxon>Flavobacteriia</taxon>
        <taxon>Flavobacteriales</taxon>
        <taxon>Weeksellaceae</taxon>
        <taxon>Chryseobacterium group</taxon>
        <taxon>Chryseobacterium</taxon>
    </lineage>
</organism>
<evidence type="ECO:0000313" key="1">
    <source>
        <dbReference type="EMBL" id="SDR05966.1"/>
    </source>
</evidence>
<dbReference type="OrthoDB" id="1263809at2"/>
<dbReference type="RefSeq" id="WP_089756836.1">
    <property type="nucleotide sequence ID" value="NZ_FNKL01000004.1"/>
</dbReference>
<reference evidence="2" key="1">
    <citation type="submission" date="2016-10" db="EMBL/GenBank/DDBJ databases">
        <authorList>
            <person name="Varghese N."/>
            <person name="Submissions S."/>
        </authorList>
    </citation>
    <scope>NUCLEOTIDE SEQUENCE [LARGE SCALE GENOMIC DNA]</scope>
    <source>
        <strain evidence="2">DSM 17072</strain>
    </source>
</reference>
<sequence>MKNKNLAYNDSIIGKTKKEIIEEFGHGFNFYPDDSWNYEIGKTWWGMKTTLIIDFEKNKATKFKIKSYYGKLNLNNEKNAKNRSNTKL</sequence>
<dbReference type="STRING" id="311333.SAMN05421664_3339"/>
<name>A0A1H1FZI3_9FLAO</name>
<dbReference type="EMBL" id="FNKL01000004">
    <property type="protein sequence ID" value="SDR05966.1"/>
    <property type="molecule type" value="Genomic_DNA"/>
</dbReference>